<organism evidence="4 5">
    <name type="scientific">Escherichia coli</name>
    <dbReference type="NCBI Taxonomy" id="562"/>
    <lineage>
        <taxon>Bacteria</taxon>
        <taxon>Pseudomonadati</taxon>
        <taxon>Pseudomonadota</taxon>
        <taxon>Gammaproteobacteria</taxon>
        <taxon>Enterobacterales</taxon>
        <taxon>Enterobacteriaceae</taxon>
        <taxon>Escherichia</taxon>
    </lineage>
</organism>
<sequence>MKRKVIVACGGAVATSTMAAEEIKDLCEENGITVEIVQCRVNEIETYMDGVDLICTTAKVDRTFGDIPVVHGMPFVSGVGIDALQAKILAILKE</sequence>
<name>A0AAW6W1W2_ECOLX</name>
<dbReference type="SUPFAM" id="SSF52794">
    <property type="entry name" value="PTS system IIB component-like"/>
    <property type="match status" value="1"/>
</dbReference>
<dbReference type="InterPro" id="IPR003501">
    <property type="entry name" value="PTS_EIIB_2/3"/>
</dbReference>
<dbReference type="CDD" id="cd05566">
    <property type="entry name" value="PTS_IIB_galactitol"/>
    <property type="match status" value="1"/>
</dbReference>
<evidence type="ECO:0000256" key="2">
    <source>
        <dbReference type="ARBA" id="ARBA00022683"/>
    </source>
</evidence>
<dbReference type="InterPro" id="IPR013011">
    <property type="entry name" value="PTS_EIIB_2"/>
</dbReference>
<evidence type="ECO:0000259" key="3">
    <source>
        <dbReference type="PROSITE" id="PS51099"/>
    </source>
</evidence>
<dbReference type="Proteomes" id="UP001223829">
    <property type="component" value="Unassembled WGS sequence"/>
</dbReference>
<comment type="caution">
    <text evidence="4">The sequence shown here is derived from an EMBL/GenBank/DDBJ whole genome shotgun (WGS) entry which is preliminary data.</text>
</comment>
<reference evidence="4" key="1">
    <citation type="submission" date="2023-05" db="EMBL/GenBank/DDBJ databases">
        <title>Efficient inhibition of multidrug-resistant Escherichia coli by a new antibiotic combination.</title>
        <authorList>
            <person name="Lin T."/>
        </authorList>
    </citation>
    <scope>NUCLEOTIDE SEQUENCE</scope>
    <source>
        <strain evidence="4">YmmD45</strain>
    </source>
</reference>
<evidence type="ECO:0000313" key="4">
    <source>
        <dbReference type="EMBL" id="MDK2696332.1"/>
    </source>
</evidence>
<feature type="domain" description="PTS EIIB type-2" evidence="3">
    <location>
        <begin position="3"/>
        <end position="94"/>
    </location>
</feature>
<dbReference type="InterPro" id="IPR036095">
    <property type="entry name" value="PTS_EIIB-like_sf"/>
</dbReference>
<evidence type="ECO:0000313" key="5">
    <source>
        <dbReference type="Proteomes" id="UP001223829"/>
    </source>
</evidence>
<dbReference type="Gene3D" id="3.40.50.2300">
    <property type="match status" value="1"/>
</dbReference>
<dbReference type="EMBL" id="JASMQD010000001">
    <property type="protein sequence ID" value="MDK2696332.1"/>
    <property type="molecule type" value="Genomic_DNA"/>
</dbReference>
<proteinExistence type="predicted"/>
<dbReference type="GO" id="GO:0009401">
    <property type="term" value="P:phosphoenolpyruvate-dependent sugar phosphotransferase system"/>
    <property type="evidence" value="ECO:0007669"/>
    <property type="project" value="UniProtKB-KW"/>
</dbReference>
<dbReference type="Pfam" id="PF02302">
    <property type="entry name" value="PTS_IIB"/>
    <property type="match status" value="1"/>
</dbReference>
<dbReference type="RefSeq" id="WP_072643570.1">
    <property type="nucleotide sequence ID" value="NZ_BNFI01000001.1"/>
</dbReference>
<gene>
    <name evidence="4" type="primary">gatB</name>
    <name evidence="4" type="ORF">QO046_18585</name>
</gene>
<dbReference type="AlphaFoldDB" id="A0AAW6W1W2"/>
<accession>A0AAW6W1W2</accession>
<dbReference type="NCBIfam" id="NF007643">
    <property type="entry name" value="PRK10310.1"/>
    <property type="match status" value="1"/>
</dbReference>
<protein>
    <submittedName>
        <fullName evidence="4">PTS galactitol transporter subunit IIB</fullName>
        <ecNumber evidence="4">2.7.1.200</ecNumber>
    </submittedName>
</protein>
<keyword evidence="1 4" id="KW-0808">Transferase</keyword>
<dbReference type="PROSITE" id="PS51099">
    <property type="entry name" value="PTS_EIIB_TYPE_2"/>
    <property type="match status" value="1"/>
</dbReference>
<dbReference type="GO" id="GO:0008982">
    <property type="term" value="F:protein-N(PI)-phosphohistidine-sugar phosphotransferase activity"/>
    <property type="evidence" value="ECO:0007669"/>
    <property type="project" value="InterPro"/>
</dbReference>
<keyword evidence="2" id="KW-0598">Phosphotransferase system</keyword>
<evidence type="ECO:0000256" key="1">
    <source>
        <dbReference type="ARBA" id="ARBA00022679"/>
    </source>
</evidence>
<dbReference type="EC" id="2.7.1.200" evidence="4"/>